<dbReference type="SUPFAM" id="SSF53041">
    <property type="entry name" value="Resolvase-like"/>
    <property type="match status" value="1"/>
</dbReference>
<sequence>MNVIVVEHRDRLLRFGFEYVEAALAAQQRRIVVVEPGEVMDDSVEDIMEVLRSFYSRLYDRRSARIMAQKALEVIKGKDWV</sequence>
<evidence type="ECO:0008006" key="3">
    <source>
        <dbReference type="Google" id="ProtNLM"/>
    </source>
</evidence>
<dbReference type="InterPro" id="IPR036162">
    <property type="entry name" value="Resolvase-like_N_sf"/>
</dbReference>
<name>A0A8J2FPW8_9BACT</name>
<dbReference type="GO" id="GO:0003677">
    <property type="term" value="F:DNA binding"/>
    <property type="evidence" value="ECO:0007669"/>
    <property type="project" value="InterPro"/>
</dbReference>
<protein>
    <recommendedName>
        <fullName evidence="3">Resolvase/invertase-type recombinase catalytic domain-containing protein</fullName>
    </recommendedName>
</protein>
<proteinExistence type="predicted"/>
<gene>
    <name evidence="1" type="ORF">MPNT_90071</name>
</gene>
<evidence type="ECO:0000313" key="1">
    <source>
        <dbReference type="EMBL" id="CAF0705351.1"/>
    </source>
</evidence>
<evidence type="ECO:0000313" key="2">
    <source>
        <dbReference type="Proteomes" id="UP000663859"/>
    </source>
</evidence>
<accession>A0A8J2FPW8</accession>
<organism evidence="1 2">
    <name type="scientific">Candidatus Methylacidithermus pantelleriae</name>
    <dbReference type="NCBI Taxonomy" id="2744239"/>
    <lineage>
        <taxon>Bacteria</taxon>
        <taxon>Pseudomonadati</taxon>
        <taxon>Verrucomicrobiota</taxon>
        <taxon>Methylacidiphilae</taxon>
        <taxon>Methylacidiphilales</taxon>
        <taxon>Methylacidiphilaceae</taxon>
        <taxon>Candidatus Methylacidithermus</taxon>
    </lineage>
</organism>
<keyword evidence="2" id="KW-1185">Reference proteome</keyword>
<dbReference type="AlphaFoldDB" id="A0A8J2FPW8"/>
<dbReference type="Proteomes" id="UP000663859">
    <property type="component" value="Unassembled WGS sequence"/>
</dbReference>
<reference evidence="1" key="1">
    <citation type="submission" date="2021-02" db="EMBL/GenBank/DDBJ databases">
        <authorList>
            <person name="Cremers G."/>
            <person name="Picone N."/>
        </authorList>
    </citation>
    <scope>NUCLEOTIDE SEQUENCE</scope>
    <source>
        <strain evidence="1">PQ17</strain>
    </source>
</reference>
<comment type="caution">
    <text evidence="1">The sequence shown here is derived from an EMBL/GenBank/DDBJ whole genome shotgun (WGS) entry which is preliminary data.</text>
</comment>
<dbReference type="GO" id="GO:0000150">
    <property type="term" value="F:DNA strand exchange activity"/>
    <property type="evidence" value="ECO:0007669"/>
    <property type="project" value="InterPro"/>
</dbReference>
<dbReference type="EMBL" id="CAJNOB010000071">
    <property type="protein sequence ID" value="CAF0705351.1"/>
    <property type="molecule type" value="Genomic_DNA"/>
</dbReference>